<name>A0A2V1DU16_9PLEO</name>
<feature type="region of interest" description="Disordered" evidence="1">
    <location>
        <begin position="1"/>
        <end position="31"/>
    </location>
</feature>
<evidence type="ECO:0000313" key="2">
    <source>
        <dbReference type="EMBL" id="PVI01641.1"/>
    </source>
</evidence>
<organism evidence="2 3">
    <name type="scientific">Periconia macrospinosa</name>
    <dbReference type="NCBI Taxonomy" id="97972"/>
    <lineage>
        <taxon>Eukaryota</taxon>
        <taxon>Fungi</taxon>
        <taxon>Dikarya</taxon>
        <taxon>Ascomycota</taxon>
        <taxon>Pezizomycotina</taxon>
        <taxon>Dothideomycetes</taxon>
        <taxon>Pleosporomycetidae</taxon>
        <taxon>Pleosporales</taxon>
        <taxon>Massarineae</taxon>
        <taxon>Periconiaceae</taxon>
        <taxon>Periconia</taxon>
    </lineage>
</organism>
<evidence type="ECO:0000256" key="1">
    <source>
        <dbReference type="SAM" id="MobiDB-lite"/>
    </source>
</evidence>
<accession>A0A2V1DU16</accession>
<feature type="compositionally biased region" description="Basic residues" evidence="1">
    <location>
        <begin position="74"/>
        <end position="83"/>
    </location>
</feature>
<dbReference type="AlphaFoldDB" id="A0A2V1DU16"/>
<dbReference type="STRING" id="97972.A0A2V1DU16"/>
<reference evidence="2 3" key="1">
    <citation type="journal article" date="2018" name="Sci. Rep.">
        <title>Comparative genomics provides insights into the lifestyle and reveals functional heterogeneity of dark septate endophytic fungi.</title>
        <authorList>
            <person name="Knapp D.G."/>
            <person name="Nemeth J.B."/>
            <person name="Barry K."/>
            <person name="Hainaut M."/>
            <person name="Henrissat B."/>
            <person name="Johnson J."/>
            <person name="Kuo A."/>
            <person name="Lim J.H.P."/>
            <person name="Lipzen A."/>
            <person name="Nolan M."/>
            <person name="Ohm R.A."/>
            <person name="Tamas L."/>
            <person name="Grigoriev I.V."/>
            <person name="Spatafora J.W."/>
            <person name="Nagy L.G."/>
            <person name="Kovacs G.M."/>
        </authorList>
    </citation>
    <scope>NUCLEOTIDE SEQUENCE [LARGE SCALE GENOMIC DNA]</scope>
    <source>
        <strain evidence="2 3">DSE2036</strain>
    </source>
</reference>
<keyword evidence="3" id="KW-1185">Reference proteome</keyword>
<feature type="region of interest" description="Disordered" evidence="1">
    <location>
        <begin position="69"/>
        <end position="102"/>
    </location>
</feature>
<dbReference type="EMBL" id="KZ805355">
    <property type="protein sequence ID" value="PVI01641.1"/>
    <property type="molecule type" value="Genomic_DNA"/>
</dbReference>
<gene>
    <name evidence="2" type="ORF">DM02DRAFT_654375</name>
</gene>
<feature type="compositionally biased region" description="Acidic residues" evidence="1">
    <location>
        <begin position="20"/>
        <end position="29"/>
    </location>
</feature>
<proteinExistence type="predicted"/>
<dbReference type="Proteomes" id="UP000244855">
    <property type="component" value="Unassembled WGS sequence"/>
</dbReference>
<sequence>MNMNYFEPECGAGVNGDTEVNGEAEEVEPGPEHVLQKALSQPQHRQSRGHVSRHFLVDDDKWIARSDVSTRGGRCNHHHRQKGGRQGGGLLDGIAENGPDGELVNGASDMVQNAPGNAVKQVRGTSVANHILYCNEGI</sequence>
<protein>
    <submittedName>
        <fullName evidence="2">Uncharacterized protein</fullName>
    </submittedName>
</protein>
<evidence type="ECO:0000313" key="3">
    <source>
        <dbReference type="Proteomes" id="UP000244855"/>
    </source>
</evidence>